<reference evidence="1 2" key="1">
    <citation type="submission" date="2024-05" db="EMBL/GenBank/DDBJ databases">
        <title>Genetic variation in Jamaican populations of the coffee berry borer (Hypothenemus hampei).</title>
        <authorList>
            <person name="Errbii M."/>
            <person name="Myrie A."/>
        </authorList>
    </citation>
    <scope>NUCLEOTIDE SEQUENCE [LARGE SCALE GENOMIC DNA]</scope>
    <source>
        <strain evidence="1">JA-Hopewell-2020-01-JO</strain>
        <tissue evidence="1">Whole body</tissue>
    </source>
</reference>
<dbReference type="Proteomes" id="UP001566132">
    <property type="component" value="Unassembled WGS sequence"/>
</dbReference>
<evidence type="ECO:0000313" key="2">
    <source>
        <dbReference type="Proteomes" id="UP001566132"/>
    </source>
</evidence>
<gene>
    <name evidence="1" type="ORF">ABEB36_005083</name>
</gene>
<proteinExistence type="predicted"/>
<comment type="caution">
    <text evidence="1">The sequence shown here is derived from an EMBL/GenBank/DDBJ whole genome shotgun (WGS) entry which is preliminary data.</text>
</comment>
<organism evidence="1 2">
    <name type="scientific">Hypothenemus hampei</name>
    <name type="common">Coffee berry borer</name>
    <dbReference type="NCBI Taxonomy" id="57062"/>
    <lineage>
        <taxon>Eukaryota</taxon>
        <taxon>Metazoa</taxon>
        <taxon>Ecdysozoa</taxon>
        <taxon>Arthropoda</taxon>
        <taxon>Hexapoda</taxon>
        <taxon>Insecta</taxon>
        <taxon>Pterygota</taxon>
        <taxon>Neoptera</taxon>
        <taxon>Endopterygota</taxon>
        <taxon>Coleoptera</taxon>
        <taxon>Polyphaga</taxon>
        <taxon>Cucujiformia</taxon>
        <taxon>Curculionidae</taxon>
        <taxon>Scolytinae</taxon>
        <taxon>Hypothenemus</taxon>
    </lineage>
</organism>
<sequence length="111" mass="13221">MRETFSHVNFLQELQQKSNDWYNYLHMDMETYHQLLLLSTLEIKKQDAAMRITISPHERLSATLRFIATGRSYNNFETTFELYPLPEICEAIYKKGKCKSEYLQKLACLTF</sequence>
<accession>A0ABD1EWY3</accession>
<keyword evidence="2" id="KW-1185">Reference proteome</keyword>
<name>A0ABD1EWY3_HYPHA</name>
<dbReference type="EMBL" id="JBDJPC010000004">
    <property type="protein sequence ID" value="KAL1505539.1"/>
    <property type="molecule type" value="Genomic_DNA"/>
</dbReference>
<evidence type="ECO:0000313" key="1">
    <source>
        <dbReference type="EMBL" id="KAL1505539.1"/>
    </source>
</evidence>
<protein>
    <submittedName>
        <fullName evidence="1">Uncharacterized protein</fullName>
    </submittedName>
</protein>
<dbReference type="AlphaFoldDB" id="A0ABD1EWY3"/>